<dbReference type="InterPro" id="IPR004365">
    <property type="entry name" value="NA-bd_OB_tRNA"/>
</dbReference>
<dbReference type="Gene3D" id="1.10.150.870">
    <property type="match status" value="1"/>
</dbReference>
<evidence type="ECO:0000256" key="7">
    <source>
        <dbReference type="ARBA" id="ARBA00022932"/>
    </source>
</evidence>
<dbReference type="InterPro" id="IPR040982">
    <property type="entry name" value="DNA_pol3_finger"/>
</dbReference>
<dbReference type="Gene3D" id="3.20.20.140">
    <property type="entry name" value="Metal-dependent hydrolases"/>
    <property type="match status" value="1"/>
</dbReference>
<dbReference type="InterPro" id="IPR011708">
    <property type="entry name" value="DNA_pol3_alpha_NTPase_dom"/>
</dbReference>
<comment type="catalytic activity">
    <reaction evidence="9">
        <text>DNA(n) + a 2'-deoxyribonucleoside 5'-triphosphate = DNA(n+1) + diphosphate</text>
        <dbReference type="Rhea" id="RHEA:22508"/>
        <dbReference type="Rhea" id="RHEA-COMP:17339"/>
        <dbReference type="Rhea" id="RHEA-COMP:17340"/>
        <dbReference type="ChEBI" id="CHEBI:33019"/>
        <dbReference type="ChEBI" id="CHEBI:61560"/>
        <dbReference type="ChEBI" id="CHEBI:173112"/>
        <dbReference type="EC" id="2.7.7.7"/>
    </reaction>
</comment>
<feature type="domain" description="DNA polymerase helix-hairpin-helix motif" evidence="13">
    <location>
        <begin position="766"/>
        <end position="853"/>
    </location>
</feature>
<evidence type="ECO:0000256" key="3">
    <source>
        <dbReference type="ARBA" id="ARBA00012417"/>
    </source>
</evidence>
<dbReference type="Proteomes" id="UP001549099">
    <property type="component" value="Unassembled WGS sequence"/>
</dbReference>
<evidence type="ECO:0000256" key="4">
    <source>
        <dbReference type="ARBA" id="ARBA00022679"/>
    </source>
</evidence>
<dbReference type="Pfam" id="PF01336">
    <property type="entry name" value="tRNA_anti-codon"/>
    <property type="match status" value="1"/>
</dbReference>
<gene>
    <name evidence="15" type="ORF">ABID49_001850</name>
</gene>
<dbReference type="Pfam" id="PF02811">
    <property type="entry name" value="PHP"/>
    <property type="match status" value="1"/>
</dbReference>
<keyword evidence="5 15" id="KW-0548">Nucleotidyltransferase</keyword>
<evidence type="ECO:0000256" key="6">
    <source>
        <dbReference type="ARBA" id="ARBA00022705"/>
    </source>
</evidence>
<feature type="domain" description="PHP" evidence="11">
    <location>
        <begin position="16"/>
        <end position="126"/>
    </location>
</feature>
<evidence type="ECO:0000313" key="15">
    <source>
        <dbReference type="EMBL" id="MET3575943.1"/>
    </source>
</evidence>
<dbReference type="InterPro" id="IPR012340">
    <property type="entry name" value="NA-bd_OB-fold"/>
</dbReference>
<comment type="function">
    <text evidence="8">DNA polymerase III is a complex, multichain enzyme responsible for most of the replicative synthesis in bacteria. This DNA polymerase also exhibits 3' to 5' exonuclease activity. The alpha chain is the DNA polymerase.</text>
</comment>
<evidence type="ECO:0000259" key="13">
    <source>
        <dbReference type="Pfam" id="PF14579"/>
    </source>
</evidence>
<feature type="domain" description="OB" evidence="10">
    <location>
        <begin position="943"/>
        <end position="1016"/>
    </location>
</feature>
<feature type="domain" description="Bacterial DNA polymerase III alpha subunit NTPase" evidence="12">
    <location>
        <begin position="271"/>
        <end position="527"/>
    </location>
</feature>
<dbReference type="PANTHER" id="PTHR32294">
    <property type="entry name" value="DNA POLYMERASE III SUBUNIT ALPHA"/>
    <property type="match status" value="1"/>
</dbReference>
<comment type="similarity">
    <text evidence="2">Belongs to the DNA polymerase type-C family. DnaE subfamily.</text>
</comment>
<dbReference type="InterPro" id="IPR029460">
    <property type="entry name" value="DNAPol_HHH"/>
</dbReference>
<dbReference type="EC" id="2.7.7.7" evidence="3"/>
<dbReference type="NCBIfam" id="TIGR00594">
    <property type="entry name" value="polc"/>
    <property type="match status" value="1"/>
</dbReference>
<feature type="domain" description="DNA polymerase III alpha subunit finger" evidence="14">
    <location>
        <begin position="530"/>
        <end position="690"/>
    </location>
</feature>
<dbReference type="Gene3D" id="1.10.10.1600">
    <property type="entry name" value="Bacterial DNA polymerase III alpha subunit, thumb domain"/>
    <property type="match status" value="1"/>
</dbReference>
<dbReference type="GO" id="GO:0003887">
    <property type="term" value="F:DNA-directed DNA polymerase activity"/>
    <property type="evidence" value="ECO:0007669"/>
    <property type="project" value="UniProtKB-EC"/>
</dbReference>
<accession>A0ABV2GCE3</accession>
<dbReference type="Pfam" id="PF17657">
    <property type="entry name" value="DNA_pol3_finger"/>
    <property type="match status" value="1"/>
</dbReference>
<keyword evidence="7" id="KW-0239">DNA-directed DNA polymerase</keyword>
<organism evidence="15 16">
    <name type="scientific">Bhargavaea ullalensis</name>
    <dbReference type="NCBI Taxonomy" id="1265685"/>
    <lineage>
        <taxon>Bacteria</taxon>
        <taxon>Bacillati</taxon>
        <taxon>Bacillota</taxon>
        <taxon>Bacilli</taxon>
        <taxon>Bacillales</taxon>
        <taxon>Caryophanaceae</taxon>
        <taxon>Bhargavaea</taxon>
    </lineage>
</organism>
<dbReference type="InterPro" id="IPR004013">
    <property type="entry name" value="PHP_dom"/>
</dbReference>
<comment type="subcellular location">
    <subcellularLocation>
        <location evidence="1">Cytoplasm</location>
    </subcellularLocation>
</comment>
<evidence type="ECO:0000259" key="11">
    <source>
        <dbReference type="Pfam" id="PF02811"/>
    </source>
</evidence>
<protein>
    <recommendedName>
        <fullName evidence="3">DNA-directed DNA polymerase</fullName>
        <ecNumber evidence="3">2.7.7.7</ecNumber>
    </recommendedName>
</protein>
<dbReference type="SUPFAM" id="SSF50249">
    <property type="entry name" value="Nucleic acid-binding proteins"/>
    <property type="match status" value="1"/>
</dbReference>
<evidence type="ECO:0000259" key="14">
    <source>
        <dbReference type="Pfam" id="PF17657"/>
    </source>
</evidence>
<proteinExistence type="inferred from homology"/>
<dbReference type="InterPro" id="IPR004805">
    <property type="entry name" value="DnaE2/DnaE/PolC"/>
</dbReference>
<sequence>MTFGLAQIMTSDDPLQSLIRTERLGAELKKRGVAAAGIVNTRLYGILPFSKAMKAAGIHPVIGLSALVLTDAGDLPVFIYAKDDQGYRNLLKISSAQAVKEKDGLPPAWLKGYREGCLVVTDPASMDGGTPVRAMEQVLEAAGHGRVVTGISRRKGKPDPAEEDFVRFSDEAGLTVCAVSVARYTEADEAFAFRVARLIAEGTKLSEAGGEEEPDAALLTIEQLSERFADRPEWVEATGELLFSCADTLPDSERLMPAFPLDGEESADDRLRADCLAGLQNRLGTVTDAYESRLAHELEVIAKMGYSDYFLIVADFIAFANSKGILTGPGRGSSAGSLVAFALAITDVDPLEYGLIFERFLNPERVTMPDIDVDFADHRRHEVIEYVAQKYGRDHVAQIITFGTLSAKAAARSTARIFGFSETEQKEISAMIPGRPGTTLRSASASGTPLAGWVNGDNMRERWLRTALAIEGIPRNVSTHAAGVVLSPVPLVEAVPVESGSDGGVWLTQWPMKEVEERGLLKMDFLGLRNLTLLERIRAMILYDRNEYLDFERIPLDDPAAIRLFQDGDMTGIFQFESDGMRDALRRIKPAGFRDIYAINALYRPGPMENIPVFERRMHGRERVPSIHPDIDPVLAETYGIIVYQEQIMQIAVRMAGFSMGEADNLRRAVSKKKRGILEQERARFTEGAAGLGHDRETALRIYDYIVKFADYGFPKSHAVAYSLISFRLAWLKANEPAYFYGALLSQAAGDPDRMSKIVMEARRKGLEILPPSVLKSGYACRVEQGAIRLGLSSVKGVPAPFIRKLLAARKNSGIWSDLFEMAVALSARNFTRAAVEPLVKAGALDEFHPDRAVLLASIGAAETYAELVRPDEEEDLFGGDSDTFGRQKYSEGGDLPEALKLRYEREVLGFYLSEHPSARLKQAKPGEFADIGLIDGTSGRLTVAGILLEIKRIRTKKGEAMAFLTLQDDTGELSCTLFPKEYTKFNRLLSEGTGLVASGQTELRNGKIQMIVKHIDG</sequence>
<evidence type="ECO:0000256" key="9">
    <source>
        <dbReference type="ARBA" id="ARBA00049244"/>
    </source>
</evidence>
<evidence type="ECO:0000259" key="12">
    <source>
        <dbReference type="Pfam" id="PF07733"/>
    </source>
</evidence>
<dbReference type="RefSeq" id="WP_354197548.1">
    <property type="nucleotide sequence ID" value="NZ_JBEPLW010000014.1"/>
</dbReference>
<dbReference type="CDD" id="cd04485">
    <property type="entry name" value="DnaE_OBF"/>
    <property type="match status" value="1"/>
</dbReference>
<dbReference type="Pfam" id="PF07733">
    <property type="entry name" value="DNA_pol3_alpha"/>
    <property type="match status" value="1"/>
</dbReference>
<keyword evidence="16" id="KW-1185">Reference proteome</keyword>
<comment type="caution">
    <text evidence="15">The sequence shown here is derived from an EMBL/GenBank/DDBJ whole genome shotgun (WGS) entry which is preliminary data.</text>
</comment>
<evidence type="ECO:0000256" key="1">
    <source>
        <dbReference type="ARBA" id="ARBA00004496"/>
    </source>
</evidence>
<evidence type="ECO:0000259" key="10">
    <source>
        <dbReference type="Pfam" id="PF01336"/>
    </source>
</evidence>
<dbReference type="Pfam" id="PF14579">
    <property type="entry name" value="HHH_6"/>
    <property type="match status" value="1"/>
</dbReference>
<evidence type="ECO:0000256" key="2">
    <source>
        <dbReference type="ARBA" id="ARBA00009496"/>
    </source>
</evidence>
<dbReference type="EMBL" id="JBEPLW010000014">
    <property type="protein sequence ID" value="MET3575943.1"/>
    <property type="molecule type" value="Genomic_DNA"/>
</dbReference>
<evidence type="ECO:0000256" key="8">
    <source>
        <dbReference type="ARBA" id="ARBA00025611"/>
    </source>
</evidence>
<keyword evidence="4 15" id="KW-0808">Transferase</keyword>
<evidence type="ECO:0000256" key="5">
    <source>
        <dbReference type="ARBA" id="ARBA00022695"/>
    </source>
</evidence>
<name>A0ABV2GCE3_9BACL</name>
<dbReference type="PANTHER" id="PTHR32294:SF0">
    <property type="entry name" value="DNA POLYMERASE III SUBUNIT ALPHA"/>
    <property type="match status" value="1"/>
</dbReference>
<dbReference type="InterPro" id="IPR041931">
    <property type="entry name" value="DNA_pol3_alpha_thumb_dom"/>
</dbReference>
<reference evidence="15 16" key="1">
    <citation type="submission" date="2024-06" db="EMBL/GenBank/DDBJ databases">
        <title>Genomic Encyclopedia of Type Strains, Phase IV (KMG-IV): sequencing the most valuable type-strain genomes for metagenomic binning, comparative biology and taxonomic classification.</title>
        <authorList>
            <person name="Goeker M."/>
        </authorList>
    </citation>
    <scope>NUCLEOTIDE SEQUENCE [LARGE SCALE GENOMIC DNA]</scope>
    <source>
        <strain evidence="15 16">DSM 26128</strain>
    </source>
</reference>
<keyword evidence="6" id="KW-0235">DNA replication</keyword>
<evidence type="ECO:0000313" key="16">
    <source>
        <dbReference type="Proteomes" id="UP001549099"/>
    </source>
</evidence>